<proteinExistence type="predicted"/>
<sequence>MKKLLILFTIYTFTSCGSISQNSTLKKIGVFDTRSELGIIKNKNQKILFLKMHHVGKKEFYNDVAHKIDSLQKLGYTVFYESAIDEETDSLITIKNGMKLRKLMGFFPDKYLDTTTNIIAGKIKFKGNHKLFNQPKYTQLNVSTYTSIKADVNLSELITEFEKKYSEIKLEDCDFRFRLEDKNYKCKMANKSLRKKFEKEFIQDYRNRHLAKKIIDSKKKKVLVVYGDTHYVGLYREFLLNSEL</sequence>
<protein>
    <recommendedName>
        <fullName evidence="3">TraB/GumN family protein</fullName>
    </recommendedName>
</protein>
<organism evidence="1 2">
    <name type="scientific">Croceivirga radicis</name>
    <dbReference type="NCBI Taxonomy" id="1929488"/>
    <lineage>
        <taxon>Bacteria</taxon>
        <taxon>Pseudomonadati</taxon>
        <taxon>Bacteroidota</taxon>
        <taxon>Flavobacteriia</taxon>
        <taxon>Flavobacteriales</taxon>
        <taxon>Flavobacteriaceae</taxon>
        <taxon>Croceivirga</taxon>
    </lineage>
</organism>
<evidence type="ECO:0008006" key="3">
    <source>
        <dbReference type="Google" id="ProtNLM"/>
    </source>
</evidence>
<reference evidence="1 2" key="1">
    <citation type="submission" date="2016-12" db="EMBL/GenBank/DDBJ databases">
        <authorList>
            <person name="Song W.-J."/>
            <person name="Kurnit D.M."/>
        </authorList>
    </citation>
    <scope>NUCLEOTIDE SEQUENCE [LARGE SCALE GENOMIC DNA]</scope>
    <source>
        <strain evidence="1 2">HSG9</strain>
    </source>
</reference>
<dbReference type="EMBL" id="MTBC01000008">
    <property type="protein sequence ID" value="OQD42081.1"/>
    <property type="molecule type" value="Genomic_DNA"/>
</dbReference>
<accession>A0A1V6LPH1</accession>
<evidence type="ECO:0000313" key="1">
    <source>
        <dbReference type="EMBL" id="OQD42081.1"/>
    </source>
</evidence>
<keyword evidence="2" id="KW-1185">Reference proteome</keyword>
<dbReference type="PROSITE" id="PS51257">
    <property type="entry name" value="PROKAR_LIPOPROTEIN"/>
    <property type="match status" value="1"/>
</dbReference>
<dbReference type="Proteomes" id="UP000191680">
    <property type="component" value="Unassembled WGS sequence"/>
</dbReference>
<evidence type="ECO:0000313" key="2">
    <source>
        <dbReference type="Proteomes" id="UP000191680"/>
    </source>
</evidence>
<dbReference type="AlphaFoldDB" id="A0A1V6LPH1"/>
<dbReference type="OrthoDB" id="700091at2"/>
<dbReference type="RefSeq" id="WP_010517839.1">
    <property type="nucleotide sequence ID" value="NZ_AFOE01000014.1"/>
</dbReference>
<name>A0A1V6LPH1_9FLAO</name>
<comment type="caution">
    <text evidence="1">The sequence shown here is derived from an EMBL/GenBank/DDBJ whole genome shotgun (WGS) entry which is preliminary data.</text>
</comment>
<gene>
    <name evidence="1" type="ORF">BUL40_11680</name>
</gene>